<dbReference type="InterPro" id="IPR023395">
    <property type="entry name" value="MCP_dom_sf"/>
</dbReference>
<keyword evidence="3" id="KW-0472">Membrane</keyword>
<accession>A0AAD8WFN6</accession>
<dbReference type="AlphaFoldDB" id="A0AAD8WFN6"/>
<organism evidence="5 6">
    <name type="scientific">Lolium multiflorum</name>
    <name type="common">Italian ryegrass</name>
    <name type="synonym">Lolium perenne subsp. multiflorum</name>
    <dbReference type="NCBI Taxonomy" id="4521"/>
    <lineage>
        <taxon>Eukaryota</taxon>
        <taxon>Viridiplantae</taxon>
        <taxon>Streptophyta</taxon>
        <taxon>Embryophyta</taxon>
        <taxon>Tracheophyta</taxon>
        <taxon>Spermatophyta</taxon>
        <taxon>Magnoliopsida</taxon>
        <taxon>Liliopsida</taxon>
        <taxon>Poales</taxon>
        <taxon>Poaceae</taxon>
        <taxon>BOP clade</taxon>
        <taxon>Pooideae</taxon>
        <taxon>Poodae</taxon>
        <taxon>Poeae</taxon>
        <taxon>Poeae Chloroplast Group 2 (Poeae type)</taxon>
        <taxon>Loliodinae</taxon>
        <taxon>Loliinae</taxon>
        <taxon>Lolium</taxon>
    </lineage>
</organism>
<dbReference type="SUPFAM" id="SSF103506">
    <property type="entry name" value="Mitochondrial carrier"/>
    <property type="match status" value="1"/>
</dbReference>
<comment type="caution">
    <text evidence="5">The sequence shown here is derived from an EMBL/GenBank/DDBJ whole genome shotgun (WGS) entry which is preliminary data.</text>
</comment>
<dbReference type="EMBL" id="JAUUTY010000003">
    <property type="protein sequence ID" value="KAK1660892.1"/>
    <property type="molecule type" value="Genomic_DNA"/>
</dbReference>
<dbReference type="GO" id="GO:0016020">
    <property type="term" value="C:membrane"/>
    <property type="evidence" value="ECO:0007669"/>
    <property type="project" value="UniProtKB-SubCell"/>
</dbReference>
<comment type="subcellular location">
    <subcellularLocation>
        <location evidence="1">Membrane</location>
        <topology evidence="1">Multi-pass membrane protein</topology>
    </subcellularLocation>
</comment>
<proteinExistence type="predicted"/>
<sequence>MAWKLGYAAPPQTLAEAHQGYVFQSNFDSFRRRLHKSSPAPSSSSPEEEGLPVAARVADSCPAQHPSPAQRPRPPQASCVLPVAAAPPRCWFSVLAPAGVLPLLEVAASSPGPLPTIVPRPAPQARPRPPPGRLHRARVRLLHNSLGAAAPCPILSGAFLAAGRDTTQAMGGGGEEKPFNFLQVRPKFAWHGRAMEGMLLNQTVAVAAQNPQEDDSGEGVIAGGTAGVVVETALYPIDTIKTRLQVLLEIITGNFGASGSNDTDSEDWLAITLGYIETHDKESISNIVDPLLIASMPVQQYFAISSLGLVDLYAADCISVFERMKRSEHQGKGYGDQHLRQQFLGESNQQINDHMMMAGGSDVFATPCPYRPTIQSIRRQDSCCVCLF</sequence>
<gene>
    <name evidence="5" type="ORF">QYE76_049051</name>
</gene>
<evidence type="ECO:0000313" key="5">
    <source>
        <dbReference type="EMBL" id="KAK1660892.1"/>
    </source>
</evidence>
<dbReference type="Pfam" id="PF00153">
    <property type="entry name" value="Mito_carr"/>
    <property type="match status" value="1"/>
</dbReference>
<name>A0AAD8WFN6_LOLMU</name>
<evidence type="ECO:0000256" key="2">
    <source>
        <dbReference type="ARBA" id="ARBA00022692"/>
    </source>
</evidence>
<evidence type="ECO:0000313" key="6">
    <source>
        <dbReference type="Proteomes" id="UP001231189"/>
    </source>
</evidence>
<dbReference type="Proteomes" id="UP001231189">
    <property type="component" value="Unassembled WGS sequence"/>
</dbReference>
<keyword evidence="2" id="KW-0812">Transmembrane</keyword>
<dbReference type="InterPro" id="IPR018108">
    <property type="entry name" value="MCP_transmembrane"/>
</dbReference>
<evidence type="ECO:0000256" key="3">
    <source>
        <dbReference type="ARBA" id="ARBA00023136"/>
    </source>
</evidence>
<evidence type="ECO:0000256" key="1">
    <source>
        <dbReference type="ARBA" id="ARBA00004141"/>
    </source>
</evidence>
<feature type="region of interest" description="Disordered" evidence="4">
    <location>
        <begin position="33"/>
        <end position="53"/>
    </location>
</feature>
<reference evidence="5" key="1">
    <citation type="submission" date="2023-07" db="EMBL/GenBank/DDBJ databases">
        <title>A chromosome-level genome assembly of Lolium multiflorum.</title>
        <authorList>
            <person name="Chen Y."/>
            <person name="Copetti D."/>
            <person name="Kolliker R."/>
            <person name="Studer B."/>
        </authorList>
    </citation>
    <scope>NUCLEOTIDE SEQUENCE</scope>
    <source>
        <strain evidence="5">02402/16</strain>
        <tissue evidence="5">Leaf</tissue>
    </source>
</reference>
<keyword evidence="6" id="KW-1185">Reference proteome</keyword>
<evidence type="ECO:0000256" key="4">
    <source>
        <dbReference type="SAM" id="MobiDB-lite"/>
    </source>
</evidence>
<dbReference type="Gene3D" id="1.50.40.10">
    <property type="entry name" value="Mitochondrial carrier domain"/>
    <property type="match status" value="1"/>
</dbReference>
<protein>
    <submittedName>
        <fullName evidence="5">Uncharacterized protein</fullName>
    </submittedName>
</protein>